<evidence type="ECO:0000313" key="3">
    <source>
        <dbReference type="Proteomes" id="UP000255000"/>
    </source>
</evidence>
<sequence>MSSFINYNLILFSNYILFVSTFIIGTISVLEFSFRMLNINVEVSNIFSIARKFGVIFLLSIIYISGYKTYTDQKKELDDSIQELSMIRDSYQNTLDDIRSNFVKEFLSKDQIEQISIELFNNKEKIDEIAVSYYITAENSIIHSSISESIERSGIKTRHLSTFSPDDPSQTGLMIHCKDAKQRDNEGKLIKNIFDKNGIYIKETPILSKSKIQNYDGCLIYIGPKEI</sequence>
<dbReference type="Proteomes" id="UP000255000">
    <property type="component" value="Unassembled WGS sequence"/>
</dbReference>
<feature type="transmembrane region" description="Helical" evidence="1">
    <location>
        <begin position="46"/>
        <end position="65"/>
    </location>
</feature>
<feature type="transmembrane region" description="Helical" evidence="1">
    <location>
        <begin position="12"/>
        <end position="34"/>
    </location>
</feature>
<reference evidence="2 3" key="1">
    <citation type="submission" date="2018-06" db="EMBL/GenBank/DDBJ databases">
        <authorList>
            <consortium name="Pathogen Informatics"/>
            <person name="Doyle S."/>
        </authorList>
    </citation>
    <scope>NUCLEOTIDE SEQUENCE [LARGE SCALE GENOMIC DNA]</scope>
    <source>
        <strain evidence="2 3">NCTC13350</strain>
    </source>
</reference>
<evidence type="ECO:0000256" key="1">
    <source>
        <dbReference type="SAM" id="Phobius"/>
    </source>
</evidence>
<dbReference type="EMBL" id="UGSK01000001">
    <property type="protein sequence ID" value="SUB03029.1"/>
    <property type="molecule type" value="Genomic_DNA"/>
</dbReference>
<evidence type="ECO:0000313" key="2">
    <source>
        <dbReference type="EMBL" id="SUB03029.1"/>
    </source>
</evidence>
<protein>
    <submittedName>
        <fullName evidence="2">Uncharacterized protein</fullName>
    </submittedName>
</protein>
<name>A0A379A1L5_9HYPH</name>
<keyword evidence="1" id="KW-0812">Transmembrane</keyword>
<keyword evidence="1" id="KW-0472">Membrane</keyword>
<proteinExistence type="predicted"/>
<keyword evidence="1" id="KW-1133">Transmembrane helix</keyword>
<dbReference type="AlphaFoldDB" id="A0A379A1L5"/>
<dbReference type="RefSeq" id="WP_147290464.1">
    <property type="nucleotide sequence ID" value="NZ_UGSK01000001.1"/>
</dbReference>
<accession>A0A379A1L5</accession>
<organism evidence="2 3">
    <name type="scientific">Pannonibacter phragmitetus</name>
    <dbReference type="NCBI Taxonomy" id="121719"/>
    <lineage>
        <taxon>Bacteria</taxon>
        <taxon>Pseudomonadati</taxon>
        <taxon>Pseudomonadota</taxon>
        <taxon>Alphaproteobacteria</taxon>
        <taxon>Hyphomicrobiales</taxon>
        <taxon>Stappiaceae</taxon>
        <taxon>Pannonibacter</taxon>
    </lineage>
</organism>
<gene>
    <name evidence="2" type="ORF">NCTC13350_04012</name>
</gene>